<dbReference type="PANTHER" id="PTHR37024">
    <property type="entry name" value="TYPE VI SECRETION SYSTEM DUF2094 AND IMPA-RELATED DOMAIN PROTEIN"/>
    <property type="match status" value="1"/>
</dbReference>
<dbReference type="OrthoDB" id="1522895at2"/>
<sequence length="472" mass="54117">MNIQEYRQIIVSPISADSPVGERLYDDPLYDFIDEQMMKVGSLSHGSVQWSEVEQNILKLFKDKTKDIKLLIHLIQCLHHQATPERLTLSLLIFSDFMQAFWQTCYPSPGERGKLPRRKFFSLLLQRFDLLTDKFDFTLFDADGKASLLQALEGWHSVVDKNELDSESVDFFVQRIKNKLQDAQARAIVNSQATVTRDTNAGVGHVTNVNVQQGSPLSFDSSSSQLVKQTLLKVSDFLSEQEYGALLSIRVKRYAIWSGIESLPEHNNQNETLLRGMQTERLKEYTDAMTNPDIALWKKVENSLMLAPYWIDGQFLSAQIAQSLGLDDWGEVILDETKQFLFRLPQLTELKFKDGTPFVSSETRKWIDNSMTSQSAKSVGHWQETFEQIKQLSKDAGMNIAISSVNDGLKSAIEPRDKFYWRCLLAELLEENNLAAVAHEQYRSLYEEIMTVNLTEWEPSLIEKLKKINNIK</sequence>
<dbReference type="AlphaFoldDB" id="A0A557P5G4"/>
<dbReference type="InterPro" id="IPR010657">
    <property type="entry name" value="ImpA_N"/>
</dbReference>
<evidence type="ECO:0000313" key="3">
    <source>
        <dbReference type="Proteomes" id="UP000319828"/>
    </source>
</evidence>
<dbReference type="InterPro" id="IPR017739">
    <property type="entry name" value="T6SS-assoc_VCA0119"/>
</dbReference>
<dbReference type="Proteomes" id="UP000319828">
    <property type="component" value="Unassembled WGS sequence"/>
</dbReference>
<evidence type="ECO:0000259" key="1">
    <source>
        <dbReference type="Pfam" id="PF06812"/>
    </source>
</evidence>
<name>A0A557P5G4_9VIBR</name>
<organism evidence="2 3">
    <name type="scientific">Vibrio algivorus</name>
    <dbReference type="NCBI Taxonomy" id="1667024"/>
    <lineage>
        <taxon>Bacteria</taxon>
        <taxon>Pseudomonadati</taxon>
        <taxon>Pseudomonadota</taxon>
        <taxon>Gammaproteobacteria</taxon>
        <taxon>Vibrionales</taxon>
        <taxon>Vibrionaceae</taxon>
        <taxon>Vibrio</taxon>
    </lineage>
</organism>
<comment type="caution">
    <text evidence="2">The sequence shown here is derived from an EMBL/GenBank/DDBJ whole genome shotgun (WGS) entry which is preliminary data.</text>
</comment>
<dbReference type="NCBIfam" id="TIGR03362">
    <property type="entry name" value="VI_chp_7"/>
    <property type="match status" value="1"/>
</dbReference>
<dbReference type="EMBL" id="VMKJ01000021">
    <property type="protein sequence ID" value="TVO35878.1"/>
    <property type="molecule type" value="Genomic_DNA"/>
</dbReference>
<protein>
    <submittedName>
        <fullName evidence="2">Type VI secretion system protein TssA</fullName>
    </submittedName>
</protein>
<dbReference type="Pfam" id="PF16989">
    <property type="entry name" value="T6SS_VasJ"/>
    <property type="match status" value="1"/>
</dbReference>
<dbReference type="RefSeq" id="WP_144388365.1">
    <property type="nucleotide sequence ID" value="NZ_CANNCB010000029.1"/>
</dbReference>
<evidence type="ECO:0000313" key="2">
    <source>
        <dbReference type="EMBL" id="TVO35878.1"/>
    </source>
</evidence>
<gene>
    <name evidence="2" type="primary">tssA</name>
    <name evidence="2" type="ORF">FOF44_10830</name>
</gene>
<dbReference type="Pfam" id="PF06812">
    <property type="entry name" value="ImpA_N"/>
    <property type="match status" value="1"/>
</dbReference>
<dbReference type="PANTHER" id="PTHR37024:SF3">
    <property type="entry name" value="TYPE VI SECRETION SYSTEM PROTEIN TSSA"/>
    <property type="match status" value="1"/>
</dbReference>
<accession>A0A557P5G4</accession>
<reference evidence="2 3" key="1">
    <citation type="submission" date="2019-07" db="EMBL/GenBank/DDBJ databases">
        <title>The draft genome sequence of Vibrio algivorus M1486.</title>
        <authorList>
            <person name="Meng X."/>
        </authorList>
    </citation>
    <scope>NUCLEOTIDE SEQUENCE [LARGE SCALE GENOMIC DNA]</scope>
    <source>
        <strain evidence="2 3">M1486</strain>
    </source>
</reference>
<proteinExistence type="predicted"/>
<feature type="domain" description="ImpA N-terminal" evidence="1">
    <location>
        <begin position="12"/>
        <end position="124"/>
    </location>
</feature>